<feature type="region of interest" description="Disordered" evidence="1">
    <location>
        <begin position="55"/>
        <end position="82"/>
    </location>
</feature>
<evidence type="ECO:0000313" key="3">
    <source>
        <dbReference type="Proteomes" id="UP001152622"/>
    </source>
</evidence>
<sequence length="82" mass="9238">MRSQQLALVEVVIRSKTGGPEESDVPDCGDWRPFQWPLSRRACFQVNIGPVHLGGSGRAPTHENLNQACMVPMQERRKRPNL</sequence>
<protein>
    <submittedName>
        <fullName evidence="2">Uncharacterized protein</fullName>
    </submittedName>
</protein>
<reference evidence="2" key="1">
    <citation type="journal article" date="2023" name="Science">
        <title>Genome structures resolve the early diversification of teleost fishes.</title>
        <authorList>
            <person name="Parey E."/>
            <person name="Louis A."/>
            <person name="Montfort J."/>
            <person name="Bouchez O."/>
            <person name="Roques C."/>
            <person name="Iampietro C."/>
            <person name="Lluch J."/>
            <person name="Castinel A."/>
            <person name="Donnadieu C."/>
            <person name="Desvignes T."/>
            <person name="Floi Bucao C."/>
            <person name="Jouanno E."/>
            <person name="Wen M."/>
            <person name="Mejri S."/>
            <person name="Dirks R."/>
            <person name="Jansen H."/>
            <person name="Henkel C."/>
            <person name="Chen W.J."/>
            <person name="Zahm M."/>
            <person name="Cabau C."/>
            <person name="Klopp C."/>
            <person name="Thompson A.W."/>
            <person name="Robinson-Rechavi M."/>
            <person name="Braasch I."/>
            <person name="Lecointre G."/>
            <person name="Bobe J."/>
            <person name="Postlethwait J.H."/>
            <person name="Berthelot C."/>
            <person name="Roest Crollius H."/>
            <person name="Guiguen Y."/>
        </authorList>
    </citation>
    <scope>NUCLEOTIDE SEQUENCE</scope>
    <source>
        <strain evidence="2">WJC10195</strain>
    </source>
</reference>
<name>A0A9Q1FLS1_SYNKA</name>
<proteinExistence type="predicted"/>
<dbReference type="EMBL" id="JAINUF010000005">
    <property type="protein sequence ID" value="KAJ8360999.1"/>
    <property type="molecule type" value="Genomic_DNA"/>
</dbReference>
<comment type="caution">
    <text evidence="2">The sequence shown here is derived from an EMBL/GenBank/DDBJ whole genome shotgun (WGS) entry which is preliminary data.</text>
</comment>
<dbReference type="Proteomes" id="UP001152622">
    <property type="component" value="Chromosome 5"/>
</dbReference>
<dbReference type="AlphaFoldDB" id="A0A9Q1FLS1"/>
<evidence type="ECO:0000313" key="2">
    <source>
        <dbReference type="EMBL" id="KAJ8360999.1"/>
    </source>
</evidence>
<organism evidence="2 3">
    <name type="scientific">Synaphobranchus kaupii</name>
    <name type="common">Kaup's arrowtooth eel</name>
    <dbReference type="NCBI Taxonomy" id="118154"/>
    <lineage>
        <taxon>Eukaryota</taxon>
        <taxon>Metazoa</taxon>
        <taxon>Chordata</taxon>
        <taxon>Craniata</taxon>
        <taxon>Vertebrata</taxon>
        <taxon>Euteleostomi</taxon>
        <taxon>Actinopterygii</taxon>
        <taxon>Neopterygii</taxon>
        <taxon>Teleostei</taxon>
        <taxon>Anguilliformes</taxon>
        <taxon>Synaphobranchidae</taxon>
        <taxon>Synaphobranchus</taxon>
    </lineage>
</organism>
<evidence type="ECO:0000256" key="1">
    <source>
        <dbReference type="SAM" id="MobiDB-lite"/>
    </source>
</evidence>
<gene>
    <name evidence="2" type="ORF">SKAU_G00175240</name>
</gene>
<accession>A0A9Q1FLS1</accession>
<keyword evidence="3" id="KW-1185">Reference proteome</keyword>